<dbReference type="Proteomes" id="UP000027195">
    <property type="component" value="Unassembled WGS sequence"/>
</dbReference>
<keyword evidence="12" id="KW-0472">Membrane</keyword>
<sequence length="410" mass="45385">MATSLHAPTRKRRLISGSENVFSRKIRCKQSHYDVSFQYASPVIASQTEHYALNDREVCARLITVNKQGIREVILIRPGKPVTIGRLPTCSYVVSDPTVSGQHCKIYAIKSSSNNILISCQDLSTNGLIWNGNTIRKTSLILMDGDILQLPSSQQFECLHSCDELREKEKFFDPTPPLKPTSKSVGVWNITSNSLGSGAFATVHLAFDTRRRVQVACKTIRTAGKDLVNSKAQTMKEVNILKGLNHPNISRVLGVEVEEPWVHIFLDLSTGGDLFTYIQAQGNLCEGETKFLGFQLMKALVYLHERQVSHRDLKPENLLLHAPGPYPRLVLADFGLARPKCYEETFSVCGTVAYLPPEAILALASGRTLTVGGSSIDCWGLGVCLFTMLACVLSSVILRQPRGRNTNVER</sequence>
<comment type="similarity">
    <text evidence="1">Belongs to the protein kinase superfamily. CAMK Ser/Thr protein kinase family. CHEK2 subfamily.</text>
</comment>
<evidence type="ECO:0000256" key="2">
    <source>
        <dbReference type="ARBA" id="ARBA00022527"/>
    </source>
</evidence>
<dbReference type="AlphaFoldDB" id="A0A067MQC2"/>
<dbReference type="InterPro" id="IPR030616">
    <property type="entry name" value="Aur-like"/>
</dbReference>
<gene>
    <name evidence="15" type="ORF">BOTBODRAFT_155866</name>
</gene>
<evidence type="ECO:0000259" key="14">
    <source>
        <dbReference type="PROSITE" id="PS50011"/>
    </source>
</evidence>
<dbReference type="OrthoDB" id="40902at2759"/>
<feature type="domain" description="FHA" evidence="13">
    <location>
        <begin position="82"/>
        <end position="135"/>
    </location>
</feature>
<dbReference type="InterPro" id="IPR008984">
    <property type="entry name" value="SMAD_FHA_dom_sf"/>
</dbReference>
<evidence type="ECO:0000256" key="12">
    <source>
        <dbReference type="SAM" id="Phobius"/>
    </source>
</evidence>
<dbReference type="HOGENOM" id="CLU_000288_63_10_1"/>
<dbReference type="InParanoid" id="A0A067MQC2"/>
<accession>A0A067MQC2</accession>
<evidence type="ECO:0000256" key="4">
    <source>
        <dbReference type="ARBA" id="ARBA00022741"/>
    </source>
</evidence>
<keyword evidence="4 8" id="KW-0547">Nucleotide-binding</keyword>
<evidence type="ECO:0000259" key="13">
    <source>
        <dbReference type="PROSITE" id="PS50006"/>
    </source>
</evidence>
<keyword evidence="2 11" id="KW-0723">Serine/threonine-protein kinase</keyword>
<keyword evidence="3" id="KW-0808">Transferase</keyword>
<feature type="binding site" evidence="8">
    <location>
        <begin position="316"/>
        <end position="317"/>
    </location>
    <ligand>
        <name>ATP</name>
        <dbReference type="ChEBI" id="CHEBI:30616"/>
    </ligand>
</feature>
<protein>
    <recommendedName>
        <fullName evidence="17">Kinase-like protein</fullName>
    </recommendedName>
</protein>
<proteinExistence type="inferred from homology"/>
<evidence type="ECO:0000256" key="11">
    <source>
        <dbReference type="RuleBase" id="RU000304"/>
    </source>
</evidence>
<keyword evidence="5" id="KW-0418">Kinase</keyword>
<dbReference type="InterPro" id="IPR008271">
    <property type="entry name" value="Ser/Thr_kinase_AS"/>
</dbReference>
<evidence type="ECO:0000256" key="7">
    <source>
        <dbReference type="PIRSR" id="PIRSR630616-1"/>
    </source>
</evidence>
<dbReference type="SUPFAM" id="SSF49879">
    <property type="entry name" value="SMAD/FHA domain"/>
    <property type="match status" value="1"/>
</dbReference>
<evidence type="ECO:0000256" key="9">
    <source>
        <dbReference type="PIRSR" id="PIRSR630616-3"/>
    </source>
</evidence>
<dbReference type="EMBL" id="KL198023">
    <property type="protein sequence ID" value="KDQ17769.1"/>
    <property type="molecule type" value="Genomic_DNA"/>
</dbReference>
<feature type="binding site" evidence="8">
    <location>
        <position position="218"/>
    </location>
    <ligand>
        <name>ATP</name>
        <dbReference type="ChEBI" id="CHEBI:30616"/>
    </ligand>
</feature>
<dbReference type="GO" id="GO:0004674">
    <property type="term" value="F:protein serine/threonine kinase activity"/>
    <property type="evidence" value="ECO:0007669"/>
    <property type="project" value="UniProtKB-KW"/>
</dbReference>
<dbReference type="Pfam" id="PF00498">
    <property type="entry name" value="FHA"/>
    <property type="match status" value="1"/>
</dbReference>
<evidence type="ECO:0000256" key="6">
    <source>
        <dbReference type="ARBA" id="ARBA00022840"/>
    </source>
</evidence>
<reference evidence="16" key="1">
    <citation type="journal article" date="2014" name="Proc. Natl. Acad. Sci. U.S.A.">
        <title>Extensive sampling of basidiomycete genomes demonstrates inadequacy of the white-rot/brown-rot paradigm for wood decay fungi.</title>
        <authorList>
            <person name="Riley R."/>
            <person name="Salamov A.A."/>
            <person name="Brown D.W."/>
            <person name="Nagy L.G."/>
            <person name="Floudas D."/>
            <person name="Held B.W."/>
            <person name="Levasseur A."/>
            <person name="Lombard V."/>
            <person name="Morin E."/>
            <person name="Otillar R."/>
            <person name="Lindquist E.A."/>
            <person name="Sun H."/>
            <person name="LaButti K.M."/>
            <person name="Schmutz J."/>
            <person name="Jabbour D."/>
            <person name="Luo H."/>
            <person name="Baker S.E."/>
            <person name="Pisabarro A.G."/>
            <person name="Walton J.D."/>
            <person name="Blanchette R.A."/>
            <person name="Henrissat B."/>
            <person name="Martin F."/>
            <person name="Cullen D."/>
            <person name="Hibbett D.S."/>
            <person name="Grigoriev I.V."/>
        </authorList>
    </citation>
    <scope>NUCLEOTIDE SEQUENCE [LARGE SCALE GENOMIC DNA]</scope>
    <source>
        <strain evidence="16">FD-172 SS1</strain>
    </source>
</reference>
<dbReference type="PROSITE" id="PS00107">
    <property type="entry name" value="PROTEIN_KINASE_ATP"/>
    <property type="match status" value="1"/>
</dbReference>
<dbReference type="SMART" id="SM00240">
    <property type="entry name" value="FHA"/>
    <property type="match status" value="1"/>
</dbReference>
<feature type="transmembrane region" description="Helical" evidence="12">
    <location>
        <begin position="379"/>
        <end position="398"/>
    </location>
</feature>
<keyword evidence="6 8" id="KW-0067">ATP-binding</keyword>
<dbReference type="GO" id="GO:0005524">
    <property type="term" value="F:ATP binding"/>
    <property type="evidence" value="ECO:0007669"/>
    <property type="project" value="UniProtKB-UniRule"/>
</dbReference>
<dbReference type="SMART" id="SM00220">
    <property type="entry name" value="S_TKc"/>
    <property type="match status" value="1"/>
</dbReference>
<feature type="domain" description="Protein kinase" evidence="14">
    <location>
        <begin position="189"/>
        <end position="410"/>
    </location>
</feature>
<keyword evidence="12" id="KW-0812">Transmembrane</keyword>
<feature type="cross-link" description="Glycyl lysine isopeptide (Lys-Gly) (interchain with G-Cter in SUMO2)" evidence="9">
    <location>
        <position position="314"/>
    </location>
</feature>
<keyword evidence="16" id="KW-1185">Reference proteome</keyword>
<keyword evidence="12" id="KW-1133">Transmembrane helix</keyword>
<feature type="binding site" evidence="10">
    <location>
        <position position="225"/>
    </location>
    <ligand>
        <name>ATP</name>
        <dbReference type="ChEBI" id="CHEBI:30616"/>
    </ligand>
</feature>
<dbReference type="CDD" id="cd22670">
    <property type="entry name" value="FHA_MEK1-like"/>
    <property type="match status" value="1"/>
</dbReference>
<dbReference type="PROSITE" id="PS50011">
    <property type="entry name" value="PROTEIN_KINASE_DOM"/>
    <property type="match status" value="1"/>
</dbReference>
<evidence type="ECO:0000313" key="15">
    <source>
        <dbReference type="EMBL" id="KDQ17769.1"/>
    </source>
</evidence>
<dbReference type="InterPro" id="IPR000253">
    <property type="entry name" value="FHA_dom"/>
</dbReference>
<organism evidence="15 16">
    <name type="scientific">Botryobasidium botryosum (strain FD-172 SS1)</name>
    <dbReference type="NCBI Taxonomy" id="930990"/>
    <lineage>
        <taxon>Eukaryota</taxon>
        <taxon>Fungi</taxon>
        <taxon>Dikarya</taxon>
        <taxon>Basidiomycota</taxon>
        <taxon>Agaricomycotina</taxon>
        <taxon>Agaricomycetes</taxon>
        <taxon>Cantharellales</taxon>
        <taxon>Botryobasidiaceae</taxon>
        <taxon>Botryobasidium</taxon>
    </lineage>
</organism>
<name>A0A067MQC2_BOTB1</name>
<evidence type="ECO:0000256" key="1">
    <source>
        <dbReference type="ARBA" id="ARBA00005575"/>
    </source>
</evidence>
<dbReference type="Gene3D" id="2.60.200.20">
    <property type="match status" value="1"/>
</dbReference>
<evidence type="ECO:0000256" key="10">
    <source>
        <dbReference type="PROSITE-ProRule" id="PRU10141"/>
    </source>
</evidence>
<dbReference type="Gene3D" id="1.10.510.10">
    <property type="entry name" value="Transferase(Phosphotransferase) domain 1"/>
    <property type="match status" value="1"/>
</dbReference>
<dbReference type="InterPro" id="IPR017441">
    <property type="entry name" value="Protein_kinase_ATP_BS"/>
</dbReference>
<evidence type="ECO:0000256" key="5">
    <source>
        <dbReference type="ARBA" id="ARBA00022777"/>
    </source>
</evidence>
<dbReference type="InterPro" id="IPR000719">
    <property type="entry name" value="Prot_kinase_dom"/>
</dbReference>
<feature type="active site" description="Proton acceptor" evidence="7">
    <location>
        <position position="312"/>
    </location>
</feature>
<evidence type="ECO:0000256" key="3">
    <source>
        <dbReference type="ARBA" id="ARBA00022679"/>
    </source>
</evidence>
<evidence type="ECO:0000256" key="8">
    <source>
        <dbReference type="PIRSR" id="PIRSR630616-2"/>
    </source>
</evidence>
<dbReference type="Pfam" id="PF00069">
    <property type="entry name" value="Pkinase"/>
    <property type="match status" value="1"/>
</dbReference>
<dbReference type="PROSITE" id="PS00108">
    <property type="entry name" value="PROTEIN_KINASE_ST"/>
    <property type="match status" value="1"/>
</dbReference>
<dbReference type="InterPro" id="IPR011009">
    <property type="entry name" value="Kinase-like_dom_sf"/>
</dbReference>
<dbReference type="PROSITE" id="PS50006">
    <property type="entry name" value="FHA_DOMAIN"/>
    <property type="match status" value="1"/>
</dbReference>
<evidence type="ECO:0000313" key="16">
    <source>
        <dbReference type="Proteomes" id="UP000027195"/>
    </source>
</evidence>
<dbReference type="SUPFAM" id="SSF56112">
    <property type="entry name" value="Protein kinase-like (PK-like)"/>
    <property type="match status" value="1"/>
</dbReference>
<dbReference type="PANTHER" id="PTHR24350">
    <property type="entry name" value="SERINE/THREONINE-PROTEIN KINASE IAL-RELATED"/>
    <property type="match status" value="1"/>
</dbReference>
<evidence type="ECO:0008006" key="17">
    <source>
        <dbReference type="Google" id="ProtNLM"/>
    </source>
</evidence>
<dbReference type="STRING" id="930990.A0A067MQC2"/>
<feature type="binding site" evidence="8">
    <location>
        <position position="333"/>
    </location>
    <ligand>
        <name>ATP</name>
        <dbReference type="ChEBI" id="CHEBI:30616"/>
    </ligand>
</feature>